<gene>
    <name evidence="2" type="ORF">RC74_05810</name>
</gene>
<dbReference type="KEGG" id="hat:RC74_05810"/>
<dbReference type="Proteomes" id="UP000070371">
    <property type="component" value="Chromosome"/>
</dbReference>
<dbReference type="PROSITE" id="PS50828">
    <property type="entry name" value="SMR"/>
    <property type="match status" value="1"/>
</dbReference>
<dbReference type="AlphaFoldDB" id="A0A126UXT4"/>
<feature type="domain" description="Smr" evidence="1">
    <location>
        <begin position="105"/>
        <end position="195"/>
    </location>
</feature>
<name>A0A126UXT4_9RHOB</name>
<dbReference type="PANTHER" id="PTHR35562:SF2">
    <property type="entry name" value="DNA ENDONUCLEASE SMRA-RELATED"/>
    <property type="match status" value="1"/>
</dbReference>
<accession>A0A126UXT4</accession>
<dbReference type="OrthoDB" id="7165597at2"/>
<dbReference type="InterPro" id="IPR002625">
    <property type="entry name" value="Smr_dom"/>
</dbReference>
<dbReference type="InterPro" id="IPR036063">
    <property type="entry name" value="Smr_dom_sf"/>
</dbReference>
<dbReference type="PANTHER" id="PTHR35562">
    <property type="entry name" value="DNA ENDONUCLEASE SMRA-RELATED"/>
    <property type="match status" value="1"/>
</dbReference>
<evidence type="ECO:0000313" key="2">
    <source>
        <dbReference type="EMBL" id="AML50860.1"/>
    </source>
</evidence>
<dbReference type="EMBL" id="CP014327">
    <property type="protein sequence ID" value="AML50860.1"/>
    <property type="molecule type" value="Genomic_DNA"/>
</dbReference>
<keyword evidence="3" id="KW-1185">Reference proteome</keyword>
<sequence length="198" mass="22237">MKKPRGLRPDEEELWQTVAIQTNPLHPIRQPQSLSDKTVQPTRKPLKINKSGLRAFHIGETAIPHVKGHDLLPSLADRISQAPVQMDHKTFGKMKKGRLSPEGKLDLHGMTMANAHPALNRFILDAYADGRRLVLVVTGKGKYRDEPGPIPVPYGVLKHQVPQWLMMPPLRSAVLQVSEAHLKHGGGGAYYVYLRRHR</sequence>
<dbReference type="Gene3D" id="3.30.1370.110">
    <property type="match status" value="1"/>
</dbReference>
<dbReference type="RefSeq" id="WP_039002886.1">
    <property type="nucleotide sequence ID" value="NZ_CP014327.1"/>
</dbReference>
<organism evidence="2 3">
    <name type="scientific">Falsihalocynthiibacter arcticus</name>
    <dbReference type="NCBI Taxonomy" id="1579316"/>
    <lineage>
        <taxon>Bacteria</taxon>
        <taxon>Pseudomonadati</taxon>
        <taxon>Pseudomonadota</taxon>
        <taxon>Alphaproteobacteria</taxon>
        <taxon>Rhodobacterales</taxon>
        <taxon>Roseobacteraceae</taxon>
        <taxon>Falsihalocynthiibacter</taxon>
    </lineage>
</organism>
<evidence type="ECO:0000313" key="3">
    <source>
        <dbReference type="Proteomes" id="UP000070371"/>
    </source>
</evidence>
<dbReference type="STRING" id="1579316.RC74_05810"/>
<dbReference type="Pfam" id="PF01713">
    <property type="entry name" value="Smr"/>
    <property type="match status" value="1"/>
</dbReference>
<evidence type="ECO:0000259" key="1">
    <source>
        <dbReference type="PROSITE" id="PS50828"/>
    </source>
</evidence>
<protein>
    <submittedName>
        <fullName evidence="2">DNA mismatch repair protein MutS</fullName>
    </submittedName>
</protein>
<reference evidence="2 3" key="1">
    <citation type="submission" date="2016-02" db="EMBL/GenBank/DDBJ databases">
        <title>Complete genome sequence of Halocynthiibacter arcticus PAMC 20958t from arctic marine sediment.</title>
        <authorList>
            <person name="Lee Y.M."/>
            <person name="Baek K."/>
            <person name="Lee H.K."/>
            <person name="Shin S.C."/>
        </authorList>
    </citation>
    <scope>NUCLEOTIDE SEQUENCE [LARGE SCALE GENOMIC DNA]</scope>
    <source>
        <strain evidence="2">PAMC 20958</strain>
    </source>
</reference>
<proteinExistence type="predicted"/>
<dbReference type="SUPFAM" id="SSF160443">
    <property type="entry name" value="SMR domain-like"/>
    <property type="match status" value="1"/>
</dbReference>